<dbReference type="Proteomes" id="UP001166286">
    <property type="component" value="Unassembled WGS sequence"/>
</dbReference>
<comment type="caution">
    <text evidence="1">The sequence shown here is derived from an EMBL/GenBank/DDBJ whole genome shotgun (WGS) entry which is preliminary data.</text>
</comment>
<dbReference type="PANTHER" id="PTHR39598:SF1">
    <property type="entry name" value="AUSTINOID BIOSYNTHESIS CLUSTERS PROTEIN F-RELATED"/>
    <property type="match status" value="1"/>
</dbReference>
<protein>
    <recommendedName>
        <fullName evidence="3">SnoaL-like domain-containing protein</fullName>
    </recommendedName>
</protein>
<gene>
    <name evidence="1" type="ORF">JMJ35_001267</name>
</gene>
<dbReference type="InterPro" id="IPR050977">
    <property type="entry name" value="Fungal_Meroterpenoid_Isomerase"/>
</dbReference>
<accession>A0AA39RA91</accession>
<dbReference type="AlphaFoldDB" id="A0AA39RA91"/>
<dbReference type="PANTHER" id="PTHR39598">
    <property type="entry name" value="AUSTINOL SYNTHESIS PROTEIN F-RELATED"/>
    <property type="match status" value="1"/>
</dbReference>
<dbReference type="SUPFAM" id="SSF54427">
    <property type="entry name" value="NTF2-like"/>
    <property type="match status" value="1"/>
</dbReference>
<dbReference type="Gene3D" id="3.10.450.50">
    <property type="match status" value="1"/>
</dbReference>
<dbReference type="InterPro" id="IPR032710">
    <property type="entry name" value="NTF2-like_dom_sf"/>
</dbReference>
<evidence type="ECO:0000313" key="2">
    <source>
        <dbReference type="Proteomes" id="UP001166286"/>
    </source>
</evidence>
<dbReference type="EMBL" id="JAFEKC020000002">
    <property type="protein sequence ID" value="KAK0516664.1"/>
    <property type="molecule type" value="Genomic_DNA"/>
</dbReference>
<keyword evidence="2" id="KW-1185">Reference proteome</keyword>
<evidence type="ECO:0008006" key="3">
    <source>
        <dbReference type="Google" id="ProtNLM"/>
    </source>
</evidence>
<proteinExistence type="predicted"/>
<reference evidence="1" key="1">
    <citation type="submission" date="2023-03" db="EMBL/GenBank/DDBJ databases">
        <title>Complete genome of Cladonia borealis.</title>
        <authorList>
            <person name="Park H."/>
        </authorList>
    </citation>
    <scope>NUCLEOTIDE SEQUENCE</scope>
    <source>
        <strain evidence="1">ANT050790</strain>
    </source>
</reference>
<organism evidence="1 2">
    <name type="scientific">Cladonia borealis</name>
    <dbReference type="NCBI Taxonomy" id="184061"/>
    <lineage>
        <taxon>Eukaryota</taxon>
        <taxon>Fungi</taxon>
        <taxon>Dikarya</taxon>
        <taxon>Ascomycota</taxon>
        <taxon>Pezizomycotina</taxon>
        <taxon>Lecanoromycetes</taxon>
        <taxon>OSLEUM clade</taxon>
        <taxon>Lecanoromycetidae</taxon>
        <taxon>Lecanorales</taxon>
        <taxon>Lecanorineae</taxon>
        <taxon>Cladoniaceae</taxon>
        <taxon>Cladonia</taxon>
    </lineage>
</organism>
<sequence length="144" mass="16379">MSRSILLETANAVIESYNTWTPEAVMAYRAPDCIMQILPASLGRQPMNNEQYLAYFTSIMPELRNFHVTVKNTIVDEEARKVAMHASSTATTDLGDYSNEYMLVLHMTEDGKKVVRGEEFVDSKRSTDFLTRLREHLAGKQKEA</sequence>
<evidence type="ECO:0000313" key="1">
    <source>
        <dbReference type="EMBL" id="KAK0516664.1"/>
    </source>
</evidence>
<name>A0AA39RA91_9LECA</name>